<sequence>MKQEKNQINLMNWQDLKRNLKCKKTDGLVTIEKGDVFRITRMVYTNNFLTIFLTGYTSVRPNQVYQFYAETKCNLYSYRMCYNNHVGARCHNKCASYKAFVMPGLRNVYTHKHNVVKYKRDGGNTNDRRCLDYFLKDINRVHMQTDLIEGQYVRFNDTQQCKNHRLLCSAMDTDSVRSLFRVVPVEDLTREIVPVILCYDIETHSDGQRFSNADTDHVMSMSLVVRRDNADTRLCFYYINGQQKDDLSGGNDDDDDDGRLERDQLHARRKVIAVRFDTELQMLTAFFDILPLLNPDYVLDYNGDKFDLPFIIKRIEKTLDPSLPINKMRSSAKETLKIRRYDLEPASMERVVQMDKFKNIMHAHYFVYYVHVDLYRFMSTDSEQKNLENFQLNTVCEHYLNRKKVDLSIAEMLRLYNSARIRKIIDYNIEDSVLPIDLFIKLEIMDFMYTQCMLLYLCTDDLLCNISHKINIVFFHLSLTNTATLKNGRTVADPYFFNRHDLKITSGQICQGSRDNTNGSSSSSKHDTASNVERDDANVAADVVDLTLLKRKPIPVEYIPKDAVKLCGVKASCSYKGGKVLEPQPGLEQWVATLDFNSLYLTIMMYEGACFSNIFVGADNNVYLVKNQDAINPKLLRNLLNLRSQYKSKRDKCEQGAFQYNLNDKAQNAVKRIANSIYGYFGIFFKVLANYITSIGRSKLAEAIERIEAMSGDADIMAQYSLSKLNFKVIYGDTDSSFIQVDFVDGQTTPERKQFVIERIIKQHVLKRLNEQWVGYKMSLENVMPALILLKKKKYCYINSADRVCYKGWLVKKDMPLFMRKSFRAVVDSYLRGHSVACGLELLHRLMSDYYHNFSKKNDDGIALTDYSFSMSYNEKSTSKRKNQTKKIKQNNDDDDDNKEEPPAKKVCLPHITIAKHCCQIMQQSGVKNLPGNGDRVPYLLIDIKGKITEKAYPLALFEESNNPTIRVNWIKHMGILNNFLNELIQVFGNKSEFEHYYELICALYMSEQVHDVKYPVLVNCSVKLSKNKKKKNVDDDDDYNNDGEDDDDNDDINSESDHVILNYDKQFRLYVRKPKSNSRHTKIACVKCLKKC</sequence>
<evidence type="ECO:0000256" key="9">
    <source>
        <dbReference type="ARBA" id="ARBA00049244"/>
    </source>
</evidence>
<evidence type="ECO:0000256" key="6">
    <source>
        <dbReference type="ARBA" id="ARBA00022932"/>
    </source>
</evidence>
<evidence type="ECO:0000256" key="7">
    <source>
        <dbReference type="ARBA" id="ARBA00023109"/>
    </source>
</evidence>
<keyword evidence="4" id="KW-0808">Transferase</keyword>
<dbReference type="RefSeq" id="YP_009133279.1">
    <property type="nucleotide sequence ID" value="NC_026922.1"/>
</dbReference>
<feature type="domain" description="DNA-directed DNA polymerase family B multifunctional" evidence="11">
    <location>
        <begin position="574"/>
        <end position="886"/>
    </location>
</feature>
<evidence type="ECO:0000313" key="13">
    <source>
        <dbReference type="EMBL" id="AKC91697.1"/>
    </source>
</evidence>
<feature type="region of interest" description="Disordered" evidence="10">
    <location>
        <begin position="878"/>
        <end position="902"/>
    </location>
</feature>
<comment type="function">
    <text evidence="1">Replicates the viral genome, host DNA polymerases cannot substitute for the viral enzyme in this process.</text>
</comment>
<feature type="region of interest" description="Disordered" evidence="10">
    <location>
        <begin position="509"/>
        <end position="532"/>
    </location>
</feature>
<dbReference type="GO" id="GO:0003677">
    <property type="term" value="F:DNA binding"/>
    <property type="evidence" value="ECO:0007669"/>
    <property type="project" value="UniProtKB-KW"/>
</dbReference>
<feature type="domain" description="DNA-directed DNA polymerase family B exonuclease" evidence="12">
    <location>
        <begin position="134"/>
        <end position="395"/>
    </location>
</feature>
<dbReference type="InterPro" id="IPR006134">
    <property type="entry name" value="DNA-dir_DNA_pol_B_multi_dom"/>
</dbReference>
<evidence type="ECO:0000259" key="11">
    <source>
        <dbReference type="Pfam" id="PF00136"/>
    </source>
</evidence>
<dbReference type="EC" id="2.7.7.7" evidence="3"/>
<keyword evidence="8" id="KW-0238">DNA-binding</keyword>
<dbReference type="SMART" id="SM00486">
    <property type="entry name" value="POLBc"/>
    <property type="match status" value="1"/>
</dbReference>
<keyword evidence="5" id="KW-0548">Nucleotidyltransferase</keyword>
<dbReference type="Gene3D" id="3.30.420.10">
    <property type="entry name" value="Ribonuclease H-like superfamily/Ribonuclease H"/>
    <property type="match status" value="1"/>
</dbReference>
<feature type="region of interest" description="Disordered" evidence="10">
    <location>
        <begin position="1031"/>
        <end position="1056"/>
    </location>
</feature>
<feature type="compositionally biased region" description="Basic residues" evidence="10">
    <location>
        <begin position="879"/>
        <end position="889"/>
    </location>
</feature>
<keyword evidence="7" id="KW-0235">DNA replication</keyword>
<dbReference type="EMBL" id="KP752043">
    <property type="protein sequence ID" value="AKC91697.1"/>
    <property type="molecule type" value="Genomic_DNA"/>
</dbReference>
<dbReference type="GO" id="GO:0003887">
    <property type="term" value="F:DNA-directed DNA polymerase activity"/>
    <property type="evidence" value="ECO:0007669"/>
    <property type="project" value="UniProtKB-KW"/>
</dbReference>
<comment type="similarity">
    <text evidence="2">Belongs to the DNA polymerase type-B family.</text>
</comment>
<dbReference type="InterPro" id="IPR050240">
    <property type="entry name" value="DNA_pol_type-B"/>
</dbReference>
<dbReference type="GO" id="GO:0000166">
    <property type="term" value="F:nucleotide binding"/>
    <property type="evidence" value="ECO:0007669"/>
    <property type="project" value="InterPro"/>
</dbReference>
<dbReference type="PANTHER" id="PTHR10322:SF23">
    <property type="entry name" value="DNA POLYMERASE DELTA CATALYTIC SUBUNIT"/>
    <property type="match status" value="1"/>
</dbReference>
<accession>A0A0E3Z6S2</accession>
<keyword evidence="6" id="KW-0239">DNA-directed DNA polymerase</keyword>
<keyword evidence="7" id="KW-1194">Viral DNA replication</keyword>
<dbReference type="Gene3D" id="3.90.1600.10">
    <property type="entry name" value="Palm domain of DNA polymerase"/>
    <property type="match status" value="1"/>
</dbReference>
<evidence type="ECO:0000313" key="14">
    <source>
        <dbReference type="Proteomes" id="UP000201190"/>
    </source>
</evidence>
<dbReference type="Gene3D" id="1.10.132.60">
    <property type="entry name" value="DNA polymerase family B, C-terminal domain"/>
    <property type="match status" value="1"/>
</dbReference>
<dbReference type="Gene3D" id="1.10.287.690">
    <property type="entry name" value="Helix hairpin bin"/>
    <property type="match status" value="1"/>
</dbReference>
<dbReference type="PANTHER" id="PTHR10322">
    <property type="entry name" value="DNA POLYMERASE CATALYTIC SUBUNIT"/>
    <property type="match status" value="1"/>
</dbReference>
<dbReference type="InterPro" id="IPR042087">
    <property type="entry name" value="DNA_pol_B_thumb"/>
</dbReference>
<dbReference type="PRINTS" id="PR00106">
    <property type="entry name" value="DNAPOLB"/>
</dbReference>
<dbReference type="InterPro" id="IPR043502">
    <property type="entry name" value="DNA/RNA_pol_sf"/>
</dbReference>
<dbReference type="GO" id="GO:0039693">
    <property type="term" value="P:viral DNA genome replication"/>
    <property type="evidence" value="ECO:0007669"/>
    <property type="project" value="UniProtKB-KW"/>
</dbReference>
<dbReference type="Proteomes" id="UP000201190">
    <property type="component" value="Segment"/>
</dbReference>
<reference evidence="13 14" key="1">
    <citation type="journal article" date="2015" name="Genome Announc.">
        <title>Genome Sequence of an Alphabaculovirus Isolated from the Oak Looper, Lambdina fiscellaria, Contains a Putative 2-Kilobase-Pair Transposable Element Encoding a Transposase and a FLYWCH Domain-Containing Protein.</title>
        <authorList>
            <person name="Rohrmann G.F."/>
            <person name="Erlandson M.A."/>
            <person name="Theilmann D.A."/>
        </authorList>
    </citation>
    <scope>NUCLEOTIDE SEQUENCE [LARGE SCALE GENOMIC DNA]</scope>
    <source>
        <strain evidence="13">GR15</strain>
    </source>
</reference>
<name>A0A0E3Z6S2_9ABAC</name>
<feature type="compositionally biased region" description="Acidic residues" evidence="10">
    <location>
        <begin position="1035"/>
        <end position="1055"/>
    </location>
</feature>
<dbReference type="OrthoDB" id="165at10239"/>
<feature type="compositionally biased region" description="Polar residues" evidence="10">
    <location>
        <begin position="509"/>
        <end position="519"/>
    </location>
</feature>
<dbReference type="Pfam" id="PF03104">
    <property type="entry name" value="DNA_pol_B_exo1"/>
    <property type="match status" value="1"/>
</dbReference>
<keyword evidence="14" id="KW-1185">Reference proteome</keyword>
<evidence type="ECO:0000256" key="3">
    <source>
        <dbReference type="ARBA" id="ARBA00012417"/>
    </source>
</evidence>
<evidence type="ECO:0000259" key="12">
    <source>
        <dbReference type="Pfam" id="PF03104"/>
    </source>
</evidence>
<dbReference type="GeneID" id="24170900"/>
<dbReference type="KEGG" id="vg:24170900"/>
<evidence type="ECO:0000256" key="5">
    <source>
        <dbReference type="ARBA" id="ARBA00022695"/>
    </source>
</evidence>
<organism evidence="13 14">
    <name type="scientific">Lambdina fiscellaria nucleopolyhedrovirus</name>
    <dbReference type="NCBI Taxonomy" id="1642929"/>
    <lineage>
        <taxon>Viruses</taxon>
        <taxon>Viruses incertae sedis</taxon>
        <taxon>Naldaviricetes</taxon>
        <taxon>Lefavirales</taxon>
        <taxon>Baculoviridae</taxon>
        <taxon>Alphabaculovirus</taxon>
        <taxon>Alphabaculovirus lafiscellariae</taxon>
    </lineage>
</organism>
<dbReference type="InterPro" id="IPR036397">
    <property type="entry name" value="RNaseH_sf"/>
</dbReference>
<evidence type="ECO:0000256" key="8">
    <source>
        <dbReference type="ARBA" id="ARBA00023125"/>
    </source>
</evidence>
<dbReference type="InterPro" id="IPR006172">
    <property type="entry name" value="DNA-dir_DNA_pol_B"/>
</dbReference>
<dbReference type="InterPro" id="IPR023211">
    <property type="entry name" value="DNA_pol_palm_dom_sf"/>
</dbReference>
<evidence type="ECO:0000256" key="1">
    <source>
        <dbReference type="ARBA" id="ARBA00002701"/>
    </source>
</evidence>
<dbReference type="InterPro" id="IPR012337">
    <property type="entry name" value="RNaseH-like_sf"/>
</dbReference>
<comment type="catalytic activity">
    <reaction evidence="9">
        <text>DNA(n) + a 2'-deoxyribonucleoside 5'-triphosphate = DNA(n+1) + diphosphate</text>
        <dbReference type="Rhea" id="RHEA:22508"/>
        <dbReference type="Rhea" id="RHEA-COMP:17339"/>
        <dbReference type="Rhea" id="RHEA-COMP:17340"/>
        <dbReference type="ChEBI" id="CHEBI:33019"/>
        <dbReference type="ChEBI" id="CHEBI:61560"/>
        <dbReference type="ChEBI" id="CHEBI:173112"/>
        <dbReference type="EC" id="2.7.7.7"/>
    </reaction>
</comment>
<dbReference type="GO" id="GO:0006261">
    <property type="term" value="P:DNA-templated DNA replication"/>
    <property type="evidence" value="ECO:0007669"/>
    <property type="project" value="TreeGrafter"/>
</dbReference>
<dbReference type="InterPro" id="IPR006133">
    <property type="entry name" value="DNA-dir_DNA_pol_B_exonuc"/>
</dbReference>
<evidence type="ECO:0000256" key="4">
    <source>
        <dbReference type="ARBA" id="ARBA00022679"/>
    </source>
</evidence>
<proteinExistence type="inferred from homology"/>
<dbReference type="SUPFAM" id="SSF53098">
    <property type="entry name" value="Ribonuclease H-like"/>
    <property type="match status" value="1"/>
</dbReference>
<evidence type="ECO:0000256" key="2">
    <source>
        <dbReference type="ARBA" id="ARBA00005755"/>
    </source>
</evidence>
<dbReference type="SUPFAM" id="SSF56672">
    <property type="entry name" value="DNA/RNA polymerases"/>
    <property type="match status" value="1"/>
</dbReference>
<protein>
    <recommendedName>
        <fullName evidence="3">DNA-directed DNA polymerase</fullName>
        <ecNumber evidence="3">2.7.7.7</ecNumber>
    </recommendedName>
</protein>
<evidence type="ECO:0000256" key="10">
    <source>
        <dbReference type="SAM" id="MobiDB-lite"/>
    </source>
</evidence>
<dbReference type="Pfam" id="PF00136">
    <property type="entry name" value="DNA_pol_B"/>
    <property type="match status" value="1"/>
</dbReference>